<sequence length="70" mass="8246">MQRARTLLILGIWVAILSHLGFPLYFKNILFAITGLFLMYIGFIAYKEVKKEKVVEKFDNFSENNFNEKI</sequence>
<name>A0A1F6X2V3_9BACT</name>
<dbReference type="AlphaFoldDB" id="A0A1F6X2V3"/>
<dbReference type="STRING" id="1801776.A2914_02345"/>
<gene>
    <name evidence="2" type="ORF">A2914_02345</name>
</gene>
<evidence type="ECO:0000313" key="3">
    <source>
        <dbReference type="Proteomes" id="UP000176423"/>
    </source>
</evidence>
<reference evidence="2 3" key="1">
    <citation type="journal article" date="2016" name="Nat. Commun.">
        <title>Thousands of microbial genomes shed light on interconnected biogeochemical processes in an aquifer system.</title>
        <authorList>
            <person name="Anantharaman K."/>
            <person name="Brown C.T."/>
            <person name="Hug L.A."/>
            <person name="Sharon I."/>
            <person name="Castelle C.J."/>
            <person name="Probst A.J."/>
            <person name="Thomas B.C."/>
            <person name="Singh A."/>
            <person name="Wilkins M.J."/>
            <person name="Karaoz U."/>
            <person name="Brodie E.L."/>
            <person name="Williams K.H."/>
            <person name="Hubbard S.S."/>
            <person name="Banfield J.F."/>
        </authorList>
    </citation>
    <scope>NUCLEOTIDE SEQUENCE [LARGE SCALE GENOMIC DNA]</scope>
</reference>
<proteinExistence type="predicted"/>
<dbReference type="EMBL" id="MFVA01000016">
    <property type="protein sequence ID" value="OGI88444.1"/>
    <property type="molecule type" value="Genomic_DNA"/>
</dbReference>
<feature type="transmembrane region" description="Helical" evidence="1">
    <location>
        <begin position="7"/>
        <end position="23"/>
    </location>
</feature>
<keyword evidence="1" id="KW-1133">Transmembrane helix</keyword>
<dbReference type="Proteomes" id="UP000176423">
    <property type="component" value="Unassembled WGS sequence"/>
</dbReference>
<feature type="transmembrane region" description="Helical" evidence="1">
    <location>
        <begin position="29"/>
        <end position="46"/>
    </location>
</feature>
<evidence type="ECO:0000256" key="1">
    <source>
        <dbReference type="SAM" id="Phobius"/>
    </source>
</evidence>
<keyword evidence="1" id="KW-0812">Transmembrane</keyword>
<organism evidence="2 3">
    <name type="scientific">Candidatus Nomurabacteria bacterium RIFCSPLOWO2_01_FULL_41_21</name>
    <dbReference type="NCBI Taxonomy" id="1801776"/>
    <lineage>
        <taxon>Bacteria</taxon>
        <taxon>Candidatus Nomuraibacteriota</taxon>
    </lineage>
</organism>
<protein>
    <submittedName>
        <fullName evidence="2">Uncharacterized protein</fullName>
    </submittedName>
</protein>
<evidence type="ECO:0000313" key="2">
    <source>
        <dbReference type="EMBL" id="OGI88444.1"/>
    </source>
</evidence>
<accession>A0A1F6X2V3</accession>
<keyword evidence="1" id="KW-0472">Membrane</keyword>
<comment type="caution">
    <text evidence="2">The sequence shown here is derived from an EMBL/GenBank/DDBJ whole genome shotgun (WGS) entry which is preliminary data.</text>
</comment>